<keyword evidence="5" id="KW-0687">Ribonucleoprotein</keyword>
<dbReference type="EMBL" id="CAKOGP040000447">
    <property type="protein sequence ID" value="CAJ1935321.1"/>
    <property type="molecule type" value="Genomic_DNA"/>
</dbReference>
<dbReference type="GO" id="GO:0003735">
    <property type="term" value="F:structural constituent of ribosome"/>
    <property type="evidence" value="ECO:0007669"/>
    <property type="project" value="InterPro"/>
</dbReference>
<evidence type="ECO:0000259" key="7">
    <source>
        <dbReference type="SMART" id="SM00916"/>
    </source>
</evidence>
<feature type="domain" description="Ribosomal protein/NADH dehydrogenase" evidence="7">
    <location>
        <begin position="18"/>
        <end position="97"/>
    </location>
</feature>
<evidence type="ECO:0000256" key="1">
    <source>
        <dbReference type="ARBA" id="ARBA00004173"/>
    </source>
</evidence>
<evidence type="ECO:0000313" key="8">
    <source>
        <dbReference type="EMBL" id="CAJ1935321.1"/>
    </source>
</evidence>
<dbReference type="PANTHER" id="PTHR21396:SF2">
    <property type="entry name" value="LARGE RIBOSOMAL SUBUNIT PROTEIN ML43"/>
    <property type="match status" value="1"/>
</dbReference>
<keyword evidence="4" id="KW-0496">Mitochondrion</keyword>
<dbReference type="InterPro" id="IPR036249">
    <property type="entry name" value="Thioredoxin-like_sf"/>
</dbReference>
<keyword evidence="9" id="KW-1185">Reference proteome</keyword>
<dbReference type="SMART" id="SM00916">
    <property type="entry name" value="L51_S25_CI-B8"/>
    <property type="match status" value="1"/>
</dbReference>
<evidence type="ECO:0000313" key="9">
    <source>
        <dbReference type="Proteomes" id="UP001295423"/>
    </source>
</evidence>
<accession>A0AAD2CIL2</accession>
<comment type="caution">
    <text evidence="8">The sequence shown here is derived from an EMBL/GenBank/DDBJ whole genome shotgun (WGS) entry which is preliminary data.</text>
</comment>
<comment type="subcellular location">
    <subcellularLocation>
        <location evidence="1">Mitochondrion</location>
    </subcellularLocation>
</comment>
<reference evidence="8" key="1">
    <citation type="submission" date="2023-08" db="EMBL/GenBank/DDBJ databases">
        <authorList>
            <person name="Audoor S."/>
            <person name="Bilcke G."/>
        </authorList>
    </citation>
    <scope>NUCLEOTIDE SEQUENCE</scope>
</reference>
<name>A0AAD2CIL2_9STRA</name>
<proteinExistence type="inferred from homology"/>
<dbReference type="AlphaFoldDB" id="A0AAD2CIL2"/>
<keyword evidence="3" id="KW-0689">Ribosomal protein</keyword>
<evidence type="ECO:0000256" key="3">
    <source>
        <dbReference type="ARBA" id="ARBA00022980"/>
    </source>
</evidence>
<evidence type="ECO:0000256" key="4">
    <source>
        <dbReference type="ARBA" id="ARBA00023128"/>
    </source>
</evidence>
<evidence type="ECO:0000256" key="5">
    <source>
        <dbReference type="ARBA" id="ARBA00023274"/>
    </source>
</evidence>
<comment type="similarity">
    <text evidence="2">Belongs to the mitochondrion-specific ribosomal protein mL43 family.</text>
</comment>
<dbReference type="Pfam" id="PF05047">
    <property type="entry name" value="L51_S25_CI-B8"/>
    <property type="match status" value="1"/>
</dbReference>
<dbReference type="GO" id="GO:0032543">
    <property type="term" value="P:mitochondrial translation"/>
    <property type="evidence" value="ECO:0007669"/>
    <property type="project" value="InterPro"/>
</dbReference>
<evidence type="ECO:0000256" key="2">
    <source>
        <dbReference type="ARBA" id="ARBA00006073"/>
    </source>
</evidence>
<protein>
    <recommendedName>
        <fullName evidence="6">Large ribosomal subunit protein mL43</fullName>
    </recommendedName>
</protein>
<evidence type="ECO:0000256" key="6">
    <source>
        <dbReference type="ARBA" id="ARBA00035188"/>
    </source>
</evidence>
<dbReference type="InterPro" id="IPR007741">
    <property type="entry name" value="Ribosomal_mL43/mS25/NADH_DH"/>
</dbReference>
<organism evidence="8 9">
    <name type="scientific">Cylindrotheca closterium</name>
    <dbReference type="NCBI Taxonomy" id="2856"/>
    <lineage>
        <taxon>Eukaryota</taxon>
        <taxon>Sar</taxon>
        <taxon>Stramenopiles</taxon>
        <taxon>Ochrophyta</taxon>
        <taxon>Bacillariophyta</taxon>
        <taxon>Bacillariophyceae</taxon>
        <taxon>Bacillariophycidae</taxon>
        <taxon>Bacillariales</taxon>
        <taxon>Bacillariaceae</taxon>
        <taxon>Cylindrotheca</taxon>
    </lineage>
</organism>
<dbReference type="PANTHER" id="PTHR21396">
    <property type="entry name" value="39S RIBOSOMAL PROTEIN L43"/>
    <property type="match status" value="1"/>
</dbReference>
<dbReference type="GO" id="GO:0005762">
    <property type="term" value="C:mitochondrial large ribosomal subunit"/>
    <property type="evidence" value="ECO:0007669"/>
    <property type="project" value="TreeGrafter"/>
</dbReference>
<dbReference type="SUPFAM" id="SSF52833">
    <property type="entry name" value="Thioredoxin-like"/>
    <property type="match status" value="1"/>
</dbReference>
<dbReference type="Gene3D" id="3.40.30.10">
    <property type="entry name" value="Glutaredoxin"/>
    <property type="match status" value="1"/>
</dbReference>
<gene>
    <name evidence="8" type="ORF">CYCCA115_LOCUS4656</name>
</gene>
<dbReference type="InterPro" id="IPR039927">
    <property type="entry name" value="Ribosomal_mL43"/>
</dbReference>
<dbReference type="Proteomes" id="UP001295423">
    <property type="component" value="Unassembled WGS sequence"/>
</dbReference>
<sequence length="137" mass="15649">MATRGVFQLQKLSLFYCEHGGSSKAVRDFLASGKLIDWARERPHLKINVRVRNGKHPFVKADYLTSVNDNIHQICVKSNDAKSPDIEEVLNQLYNRSGRKAKRFTQPVYSQTPSIQGVWTPALDLHLTPKFPMKIQD</sequence>